<sequence length="167" mass="17809">MANHSVRPSHSESHDPLAPADALNALSDLDRDSANLAERVITPWWYHAALGAIVALTVGAQALPQPAASTLVVLGILAIPLVMHSYSRRHGLATTQPAGPRSRRLLLISVGVLVGAFIAVLAFKLIGIPEVWLLLPASVAGMATVALGRRYDVALRQEIAEGWRHRA</sequence>
<feature type="transmembrane region" description="Helical" evidence="1">
    <location>
        <begin position="105"/>
        <end position="125"/>
    </location>
</feature>
<protein>
    <recommendedName>
        <fullName evidence="4">Transmembrane protein</fullName>
    </recommendedName>
</protein>
<accession>A0ABR9J3X1</accession>
<organism evidence="2 3">
    <name type="scientific">Nesterenkonia halotolerans</name>
    <dbReference type="NCBI Taxonomy" id="225325"/>
    <lineage>
        <taxon>Bacteria</taxon>
        <taxon>Bacillati</taxon>
        <taxon>Actinomycetota</taxon>
        <taxon>Actinomycetes</taxon>
        <taxon>Micrococcales</taxon>
        <taxon>Micrococcaceae</taxon>
        <taxon>Nesterenkonia</taxon>
    </lineage>
</organism>
<keyword evidence="3" id="KW-1185">Reference proteome</keyword>
<feature type="transmembrane region" description="Helical" evidence="1">
    <location>
        <begin position="131"/>
        <end position="148"/>
    </location>
</feature>
<feature type="transmembrane region" description="Helical" evidence="1">
    <location>
        <begin position="44"/>
        <end position="61"/>
    </location>
</feature>
<proteinExistence type="predicted"/>
<dbReference type="Proteomes" id="UP000636579">
    <property type="component" value="Unassembled WGS sequence"/>
</dbReference>
<keyword evidence="1" id="KW-0472">Membrane</keyword>
<keyword evidence="1" id="KW-0812">Transmembrane</keyword>
<evidence type="ECO:0008006" key="4">
    <source>
        <dbReference type="Google" id="ProtNLM"/>
    </source>
</evidence>
<keyword evidence="1" id="KW-1133">Transmembrane helix</keyword>
<dbReference type="RefSeq" id="WP_192590550.1">
    <property type="nucleotide sequence ID" value="NZ_JADBEE010000001.1"/>
</dbReference>
<evidence type="ECO:0000256" key="1">
    <source>
        <dbReference type="SAM" id="Phobius"/>
    </source>
</evidence>
<comment type="caution">
    <text evidence="2">The sequence shown here is derived from an EMBL/GenBank/DDBJ whole genome shotgun (WGS) entry which is preliminary data.</text>
</comment>
<reference evidence="2 3" key="1">
    <citation type="submission" date="2020-10" db="EMBL/GenBank/DDBJ databases">
        <title>Sequencing the genomes of 1000 actinobacteria strains.</title>
        <authorList>
            <person name="Klenk H.-P."/>
        </authorList>
    </citation>
    <scope>NUCLEOTIDE SEQUENCE [LARGE SCALE GENOMIC DNA]</scope>
    <source>
        <strain evidence="2 3">DSM 15474</strain>
    </source>
</reference>
<evidence type="ECO:0000313" key="2">
    <source>
        <dbReference type="EMBL" id="MBE1513692.1"/>
    </source>
</evidence>
<evidence type="ECO:0000313" key="3">
    <source>
        <dbReference type="Proteomes" id="UP000636579"/>
    </source>
</evidence>
<gene>
    <name evidence="2" type="ORF">H4W26_000447</name>
</gene>
<dbReference type="EMBL" id="JADBEE010000001">
    <property type="protein sequence ID" value="MBE1513692.1"/>
    <property type="molecule type" value="Genomic_DNA"/>
</dbReference>
<feature type="transmembrane region" description="Helical" evidence="1">
    <location>
        <begin position="67"/>
        <end position="84"/>
    </location>
</feature>
<name>A0ABR9J3X1_9MICC</name>